<dbReference type="RefSeq" id="WP_304574127.1">
    <property type="nucleotide sequence ID" value="NZ_JAUQOO010000002.1"/>
</dbReference>
<dbReference type="SUPFAM" id="SSF53850">
    <property type="entry name" value="Periplasmic binding protein-like II"/>
    <property type="match status" value="1"/>
</dbReference>
<dbReference type="PANTHER" id="PTHR30024:SF21">
    <property type="entry name" value="ABC TRANSPORTER SUBSTRATE-BINDING PROTEIN"/>
    <property type="match status" value="1"/>
</dbReference>
<reference evidence="3 4" key="1">
    <citation type="submission" date="2023-07" db="EMBL/GenBank/DDBJ databases">
        <title>Identification of four novel Pseudomonas species associated with bacterial leaf spot of cucurbits.</title>
        <authorList>
            <person name="Fullem K.R."/>
        </authorList>
    </citation>
    <scope>NUCLEOTIDE SEQUENCE [LARGE SCALE GENOMIC DNA]</scope>
    <source>
        <strain evidence="3 4">KFB 138</strain>
    </source>
</reference>
<proteinExistence type="predicted"/>
<dbReference type="Pfam" id="PF09084">
    <property type="entry name" value="NMT1"/>
    <property type="match status" value="1"/>
</dbReference>
<evidence type="ECO:0000313" key="4">
    <source>
        <dbReference type="Proteomes" id="UP001223016"/>
    </source>
</evidence>
<dbReference type="Proteomes" id="UP001223016">
    <property type="component" value="Unassembled WGS sequence"/>
</dbReference>
<feature type="signal peptide" evidence="1">
    <location>
        <begin position="1"/>
        <end position="27"/>
    </location>
</feature>
<dbReference type="InterPro" id="IPR015168">
    <property type="entry name" value="SsuA/THI5"/>
</dbReference>
<dbReference type="Gene3D" id="3.40.190.10">
    <property type="entry name" value="Periplasmic binding protein-like II"/>
    <property type="match status" value="2"/>
</dbReference>
<dbReference type="PANTHER" id="PTHR30024">
    <property type="entry name" value="ALIPHATIC SULFONATES-BINDING PROTEIN-RELATED"/>
    <property type="match status" value="1"/>
</dbReference>
<evidence type="ECO:0000313" key="3">
    <source>
        <dbReference type="EMBL" id="MDO7925778.1"/>
    </source>
</evidence>
<name>A0ABT9CJY2_9PSED</name>
<keyword evidence="4" id="KW-1185">Reference proteome</keyword>
<sequence>MSFVSRALSASLLLLMSAWLSIATVQAEEAPEVIRIGVPDLSTRNKPYAPGALGIAQRQHQLEEAFASRGTRIEWHFFRGAGPAINEALANGQLDVVGLGDLAAIIGRSGGLKTRVLMGSRGSNMFLASRPEANIARAEDLKGKRVALYRGTADQLSFGRLLAEAGLREQDLKITSLDWSAAAAALLAGQVDATWSNFNVLSLRDKGMAIPLSTQTLSPHATVQGATLATQDFIDRYPQATQTLVDVLVDIAGSLSEPVGYQQYLVGQEQASGIPVALAKEESKGADLRFRSSPRLDSFLTASLEESLRQAHELRLVRRQFDVAQWLEPRFVEQSIARHGASPWPRYDAQGKAQP</sequence>
<dbReference type="EMBL" id="JAUQOO010000002">
    <property type="protein sequence ID" value="MDO7925778.1"/>
    <property type="molecule type" value="Genomic_DNA"/>
</dbReference>
<gene>
    <name evidence="3" type="ORF">Q6A51_03255</name>
</gene>
<organism evidence="3 4">
    <name type="scientific">Pseudomonas serbiensis</name>
    <dbReference type="NCBI Taxonomy" id="3064350"/>
    <lineage>
        <taxon>Bacteria</taxon>
        <taxon>Pseudomonadati</taxon>
        <taxon>Pseudomonadota</taxon>
        <taxon>Gammaproteobacteria</taxon>
        <taxon>Pseudomonadales</taxon>
        <taxon>Pseudomonadaceae</taxon>
        <taxon>Pseudomonas</taxon>
    </lineage>
</organism>
<comment type="caution">
    <text evidence="3">The sequence shown here is derived from an EMBL/GenBank/DDBJ whole genome shotgun (WGS) entry which is preliminary data.</text>
</comment>
<evidence type="ECO:0000256" key="1">
    <source>
        <dbReference type="SAM" id="SignalP"/>
    </source>
</evidence>
<protein>
    <submittedName>
        <fullName evidence="3">ABC transporter substrate-binding protein</fullName>
    </submittedName>
</protein>
<keyword evidence="1" id="KW-0732">Signal</keyword>
<evidence type="ECO:0000259" key="2">
    <source>
        <dbReference type="Pfam" id="PF09084"/>
    </source>
</evidence>
<feature type="domain" description="SsuA/THI5-like" evidence="2">
    <location>
        <begin position="121"/>
        <end position="245"/>
    </location>
</feature>
<accession>A0ABT9CJY2</accession>
<feature type="chain" id="PRO_5046313572" evidence="1">
    <location>
        <begin position="28"/>
        <end position="355"/>
    </location>
</feature>